<comment type="caution">
    <text evidence="1">The sequence shown here is derived from an EMBL/GenBank/DDBJ whole genome shotgun (WGS) entry which is preliminary data.</text>
</comment>
<dbReference type="Proteomes" id="UP001234178">
    <property type="component" value="Unassembled WGS sequence"/>
</dbReference>
<keyword evidence="2" id="KW-1185">Reference proteome</keyword>
<evidence type="ECO:0000313" key="2">
    <source>
        <dbReference type="Proteomes" id="UP001234178"/>
    </source>
</evidence>
<name>A0ABQ9Z4K1_9CRUS</name>
<gene>
    <name evidence="1" type="ORF">OUZ56_012986</name>
</gene>
<sequence>MAKKLEIRHLAGTRYYINTDYTGAPAATSRIKIRTDLLLSQLLKRIGAEEMEVVITIDTLRRCDLVGRMVSIVPDTSLEDAHATGLTIGFDTFVCEIQI</sequence>
<reference evidence="1 2" key="1">
    <citation type="journal article" date="2023" name="Nucleic Acids Res.">
        <title>The hologenome of Daphnia magna reveals possible DNA methylation and microbiome-mediated evolution of the host genome.</title>
        <authorList>
            <person name="Chaturvedi A."/>
            <person name="Li X."/>
            <person name="Dhandapani V."/>
            <person name="Marshall H."/>
            <person name="Kissane S."/>
            <person name="Cuenca-Cambronero M."/>
            <person name="Asole G."/>
            <person name="Calvet F."/>
            <person name="Ruiz-Romero M."/>
            <person name="Marangio P."/>
            <person name="Guigo R."/>
            <person name="Rago D."/>
            <person name="Mirbahai L."/>
            <person name="Eastwood N."/>
            <person name="Colbourne J.K."/>
            <person name="Zhou J."/>
            <person name="Mallon E."/>
            <person name="Orsini L."/>
        </authorList>
    </citation>
    <scope>NUCLEOTIDE SEQUENCE [LARGE SCALE GENOMIC DNA]</scope>
    <source>
        <strain evidence="1">LRV0_1</strain>
    </source>
</reference>
<accession>A0ABQ9Z4K1</accession>
<dbReference type="EMBL" id="JAOYFB010000002">
    <property type="protein sequence ID" value="KAK4007834.1"/>
    <property type="molecule type" value="Genomic_DNA"/>
</dbReference>
<organism evidence="1 2">
    <name type="scientific">Daphnia magna</name>
    <dbReference type="NCBI Taxonomy" id="35525"/>
    <lineage>
        <taxon>Eukaryota</taxon>
        <taxon>Metazoa</taxon>
        <taxon>Ecdysozoa</taxon>
        <taxon>Arthropoda</taxon>
        <taxon>Crustacea</taxon>
        <taxon>Branchiopoda</taxon>
        <taxon>Diplostraca</taxon>
        <taxon>Cladocera</taxon>
        <taxon>Anomopoda</taxon>
        <taxon>Daphniidae</taxon>
        <taxon>Daphnia</taxon>
    </lineage>
</organism>
<proteinExistence type="predicted"/>
<protein>
    <submittedName>
        <fullName evidence="1">Uncharacterized protein</fullName>
    </submittedName>
</protein>
<evidence type="ECO:0000313" key="1">
    <source>
        <dbReference type="EMBL" id="KAK4007834.1"/>
    </source>
</evidence>